<keyword evidence="5" id="KW-0479">Metal-binding</keyword>
<evidence type="ECO:0000256" key="11">
    <source>
        <dbReference type="ARBA" id="ARBA00023136"/>
    </source>
</evidence>
<sequence length="241" mass="27845">MVLQTLGFQSNIYKWARDHRLHHKHSDTDADPHNSRRGFFFSHVGWLLYMKHPDVLAKGKTIDVSDLMADPVVRFQDRHFTWLVILIWGLAPATVPNLLWAESVWNSWFVCVMLRYAISLNTTFLVNSAAHRYGMKPYDKTIASVDAHVRQFMVGEGFHNYHHTFPQDYSSSELGAIDAFNPQTAFIDTFAAIGWAYDLKKPSVAVVKGRQTRRGDNQWLVPIRSRLSEHIVEYPQFIKIS</sequence>
<reference evidence="15" key="1">
    <citation type="submission" date="2020-11" db="EMBL/GenBank/DDBJ databases">
        <authorList>
            <person name="Tran Van P."/>
        </authorList>
    </citation>
    <scope>NUCLEOTIDE SEQUENCE</scope>
</reference>
<evidence type="ECO:0000256" key="4">
    <source>
        <dbReference type="ARBA" id="ARBA00022692"/>
    </source>
</evidence>
<comment type="subcellular location">
    <subcellularLocation>
        <location evidence="1">Membrane</location>
        <topology evidence="1">Multi-pass membrane protein</topology>
    </subcellularLocation>
</comment>
<dbReference type="Pfam" id="PF00487">
    <property type="entry name" value="FA_desaturase"/>
    <property type="match status" value="1"/>
</dbReference>
<comment type="similarity">
    <text evidence="2 13">Belongs to the fatty acid desaturase type 1 family.</text>
</comment>
<evidence type="ECO:0000256" key="7">
    <source>
        <dbReference type="ARBA" id="ARBA00022989"/>
    </source>
</evidence>
<dbReference type="InterPro" id="IPR015876">
    <property type="entry name" value="Acyl-CoA_DS"/>
</dbReference>
<evidence type="ECO:0000256" key="10">
    <source>
        <dbReference type="ARBA" id="ARBA00023098"/>
    </source>
</evidence>
<keyword evidence="6" id="KW-0276">Fatty acid metabolism</keyword>
<dbReference type="GO" id="GO:0006636">
    <property type="term" value="P:unsaturated fatty acid biosynthetic process"/>
    <property type="evidence" value="ECO:0007669"/>
    <property type="project" value="TreeGrafter"/>
</dbReference>
<keyword evidence="11" id="KW-0472">Membrane</keyword>
<evidence type="ECO:0000256" key="8">
    <source>
        <dbReference type="ARBA" id="ARBA00023002"/>
    </source>
</evidence>
<evidence type="ECO:0000256" key="6">
    <source>
        <dbReference type="ARBA" id="ARBA00022832"/>
    </source>
</evidence>
<dbReference type="EMBL" id="CAJPIZ010016921">
    <property type="protein sequence ID" value="CAG2115888.1"/>
    <property type="molecule type" value="Genomic_DNA"/>
</dbReference>
<dbReference type="OrthoDB" id="10260134at2759"/>
<protein>
    <recommendedName>
        <fullName evidence="14">Fatty acid desaturase domain-containing protein</fullName>
    </recommendedName>
</protein>
<evidence type="ECO:0000313" key="15">
    <source>
        <dbReference type="EMBL" id="CAD7635458.1"/>
    </source>
</evidence>
<evidence type="ECO:0000256" key="1">
    <source>
        <dbReference type="ARBA" id="ARBA00004141"/>
    </source>
</evidence>
<dbReference type="Proteomes" id="UP000759131">
    <property type="component" value="Unassembled WGS sequence"/>
</dbReference>
<dbReference type="InterPro" id="IPR001522">
    <property type="entry name" value="FADS-1_CS"/>
</dbReference>
<accession>A0A7R9L5V0</accession>
<keyword evidence="16" id="KW-1185">Reference proteome</keyword>
<keyword evidence="3 13" id="KW-0444">Lipid biosynthesis</keyword>
<evidence type="ECO:0000256" key="13">
    <source>
        <dbReference type="RuleBase" id="RU000581"/>
    </source>
</evidence>
<feature type="domain" description="Fatty acid desaturase" evidence="14">
    <location>
        <begin position="5"/>
        <end position="167"/>
    </location>
</feature>
<gene>
    <name evidence="15" type="ORF">OSB1V03_LOCUS15849</name>
</gene>
<dbReference type="InterPro" id="IPR005804">
    <property type="entry name" value="FA_desaturase_dom"/>
</dbReference>
<keyword evidence="9" id="KW-0408">Iron</keyword>
<evidence type="ECO:0000259" key="14">
    <source>
        <dbReference type="Pfam" id="PF00487"/>
    </source>
</evidence>
<dbReference type="PRINTS" id="PR00075">
    <property type="entry name" value="FACDDSATRASE"/>
</dbReference>
<keyword evidence="10" id="KW-0443">Lipid metabolism</keyword>
<evidence type="ECO:0000256" key="2">
    <source>
        <dbReference type="ARBA" id="ARBA00009295"/>
    </source>
</evidence>
<evidence type="ECO:0000256" key="5">
    <source>
        <dbReference type="ARBA" id="ARBA00022723"/>
    </source>
</evidence>
<dbReference type="EMBL" id="OC871496">
    <property type="protein sequence ID" value="CAD7635458.1"/>
    <property type="molecule type" value="Genomic_DNA"/>
</dbReference>
<organism evidence="15">
    <name type="scientific">Medioppia subpectinata</name>
    <dbReference type="NCBI Taxonomy" id="1979941"/>
    <lineage>
        <taxon>Eukaryota</taxon>
        <taxon>Metazoa</taxon>
        <taxon>Ecdysozoa</taxon>
        <taxon>Arthropoda</taxon>
        <taxon>Chelicerata</taxon>
        <taxon>Arachnida</taxon>
        <taxon>Acari</taxon>
        <taxon>Acariformes</taxon>
        <taxon>Sarcoptiformes</taxon>
        <taxon>Oribatida</taxon>
        <taxon>Brachypylina</taxon>
        <taxon>Oppioidea</taxon>
        <taxon>Oppiidae</taxon>
        <taxon>Medioppia</taxon>
    </lineage>
</organism>
<dbReference type="CDD" id="cd03505">
    <property type="entry name" value="Delta9-FADS-like"/>
    <property type="match status" value="1"/>
</dbReference>
<keyword evidence="7" id="KW-1133">Transmembrane helix</keyword>
<dbReference type="PANTHER" id="PTHR11351">
    <property type="entry name" value="ACYL-COA DESATURASE"/>
    <property type="match status" value="1"/>
</dbReference>
<dbReference type="GO" id="GO:0004768">
    <property type="term" value="F:stearoyl-CoA 9-desaturase activity"/>
    <property type="evidence" value="ECO:0007669"/>
    <property type="project" value="TreeGrafter"/>
</dbReference>
<comment type="cofactor">
    <cofactor evidence="13">
        <name>Fe(2+)</name>
        <dbReference type="ChEBI" id="CHEBI:29033"/>
    </cofactor>
</comment>
<evidence type="ECO:0000256" key="12">
    <source>
        <dbReference type="ARBA" id="ARBA00023160"/>
    </source>
</evidence>
<keyword evidence="12 13" id="KW-0275">Fatty acid biosynthesis</keyword>
<dbReference type="GO" id="GO:0005789">
    <property type="term" value="C:endoplasmic reticulum membrane"/>
    <property type="evidence" value="ECO:0007669"/>
    <property type="project" value="TreeGrafter"/>
</dbReference>
<name>A0A7R9L5V0_9ACAR</name>
<dbReference type="GO" id="GO:0005506">
    <property type="term" value="F:iron ion binding"/>
    <property type="evidence" value="ECO:0007669"/>
    <property type="project" value="TreeGrafter"/>
</dbReference>
<comment type="domain">
    <text evidence="13">The histidine box domains are involved in binding the catalytic metal ions.</text>
</comment>
<proteinExistence type="inferred from homology"/>
<dbReference type="AlphaFoldDB" id="A0A7R9L5V0"/>
<keyword evidence="8 13" id="KW-0560">Oxidoreductase</keyword>
<evidence type="ECO:0000256" key="9">
    <source>
        <dbReference type="ARBA" id="ARBA00023004"/>
    </source>
</evidence>
<evidence type="ECO:0000313" key="16">
    <source>
        <dbReference type="Proteomes" id="UP000759131"/>
    </source>
</evidence>
<evidence type="ECO:0000256" key="3">
    <source>
        <dbReference type="ARBA" id="ARBA00022516"/>
    </source>
</evidence>
<dbReference type="PROSITE" id="PS00476">
    <property type="entry name" value="FATTY_ACID_DESATUR_1"/>
    <property type="match status" value="1"/>
</dbReference>
<dbReference type="PANTHER" id="PTHR11351:SF31">
    <property type="entry name" value="DESATURASE 1, ISOFORM A-RELATED"/>
    <property type="match status" value="1"/>
</dbReference>
<keyword evidence="4 13" id="KW-0812">Transmembrane</keyword>